<organism evidence="1 2">
    <name type="scientific">Paenibacillus woosongensis</name>
    <dbReference type="NCBI Taxonomy" id="307580"/>
    <lineage>
        <taxon>Bacteria</taxon>
        <taxon>Bacillati</taxon>
        <taxon>Bacillota</taxon>
        <taxon>Bacilli</taxon>
        <taxon>Bacillales</taxon>
        <taxon>Paenibacillaceae</taxon>
        <taxon>Paenibacillus</taxon>
    </lineage>
</organism>
<dbReference type="EMBL" id="CP126084">
    <property type="protein sequence ID" value="WHX49687.1"/>
    <property type="molecule type" value="Genomic_DNA"/>
</dbReference>
<dbReference type="RefSeq" id="WP_283926881.1">
    <property type="nucleotide sequence ID" value="NZ_CP126084.1"/>
</dbReference>
<name>A0AA95I835_9BACL</name>
<dbReference type="KEGG" id="pwn:QNH46_03095"/>
<accession>A0AA95I835</accession>
<dbReference type="Proteomes" id="UP001177943">
    <property type="component" value="Chromosome"/>
</dbReference>
<reference evidence="1" key="1">
    <citation type="submission" date="2023-05" db="EMBL/GenBank/DDBJ databases">
        <title>Comparative genomics of Bacillaceae isolates and their secondary metabolite potential.</title>
        <authorList>
            <person name="Song L."/>
            <person name="Nielsen L.J."/>
            <person name="Mohite O."/>
            <person name="Xu X."/>
            <person name="Weber T."/>
            <person name="Kovacs A.T."/>
        </authorList>
    </citation>
    <scope>NUCLEOTIDE SEQUENCE</scope>
    <source>
        <strain evidence="1">B2_4</strain>
    </source>
</reference>
<sequence length="94" mass="10605">MNMGINHPLNSLPIRWYDFAYLIIISVHPINHSIAPGEGAERRDELSFASAAALYLRKDICSAAPESLELMQMVKCPLPYFYSSFAFFLTSGYN</sequence>
<evidence type="ECO:0000313" key="2">
    <source>
        <dbReference type="Proteomes" id="UP001177943"/>
    </source>
</evidence>
<proteinExistence type="predicted"/>
<evidence type="ECO:0000313" key="1">
    <source>
        <dbReference type="EMBL" id="WHX49687.1"/>
    </source>
</evidence>
<gene>
    <name evidence="1" type="ORF">QNH46_03095</name>
</gene>
<dbReference type="AlphaFoldDB" id="A0AA95I835"/>
<protein>
    <submittedName>
        <fullName evidence="1">Uncharacterized protein</fullName>
    </submittedName>
</protein>